<accession>A0A1M6ASL9</accession>
<evidence type="ECO:0000313" key="2">
    <source>
        <dbReference type="Proteomes" id="UP000184278"/>
    </source>
</evidence>
<dbReference type="AlphaFoldDB" id="A0A1M6ASL9"/>
<protein>
    <submittedName>
        <fullName evidence="1">Uncharacterized protein</fullName>
    </submittedName>
</protein>
<name>A0A1M6ASL9_BUTFI</name>
<dbReference type="InterPro" id="IPR027417">
    <property type="entry name" value="P-loop_NTPase"/>
</dbReference>
<reference evidence="2" key="1">
    <citation type="submission" date="2016-11" db="EMBL/GenBank/DDBJ databases">
        <authorList>
            <person name="Varghese N."/>
            <person name="Submissions S."/>
        </authorList>
    </citation>
    <scope>NUCLEOTIDE SEQUENCE [LARGE SCALE GENOMIC DNA]</scope>
    <source>
        <strain evidence="2">DSM 3071</strain>
    </source>
</reference>
<dbReference type="SUPFAM" id="SSF52540">
    <property type="entry name" value="P-loop containing nucleoside triphosphate hydrolases"/>
    <property type="match status" value="1"/>
</dbReference>
<dbReference type="STRING" id="1121131.SAMN02745229_03022"/>
<keyword evidence="2" id="KW-1185">Reference proteome</keyword>
<proteinExistence type="predicted"/>
<dbReference type="GeneID" id="89510995"/>
<sequence length="259" mass="30691">MNYFVEGLQGSGKSTLVDKLSKLKTDCCTVKEGDYSQIELAWCAYMDEQTYQDKLNTYPDMKDIIEANTYKENDKRIVCYTKIRTDNRDFYKDLEQYEIYNGRVSYEDFKQIVFTRLKAWNQDNMIYECSLFQNIVEDMILYRCASDDEIIDFYKSIRETLSDKDYHVFYLKADDIVGNLNVIRKERSDDKGNEIWFPLMIDYFDNSPYAKEKGLKGEDALIGHFIHRQELELKICKEIFPDKCTVISSKNYSDDELSE</sequence>
<evidence type="ECO:0000313" key="1">
    <source>
        <dbReference type="EMBL" id="SHI39504.1"/>
    </source>
</evidence>
<dbReference type="RefSeq" id="WP_073388979.1">
    <property type="nucleotide sequence ID" value="NZ_FQXK01000028.1"/>
</dbReference>
<dbReference type="Proteomes" id="UP000184278">
    <property type="component" value="Unassembled WGS sequence"/>
</dbReference>
<organism evidence="1 2">
    <name type="scientific">Butyrivibrio fibrisolvens DSM 3071</name>
    <dbReference type="NCBI Taxonomy" id="1121131"/>
    <lineage>
        <taxon>Bacteria</taxon>
        <taxon>Bacillati</taxon>
        <taxon>Bacillota</taxon>
        <taxon>Clostridia</taxon>
        <taxon>Lachnospirales</taxon>
        <taxon>Lachnospiraceae</taxon>
        <taxon>Butyrivibrio</taxon>
    </lineage>
</organism>
<dbReference type="EMBL" id="FQXK01000028">
    <property type="protein sequence ID" value="SHI39504.1"/>
    <property type="molecule type" value="Genomic_DNA"/>
</dbReference>
<gene>
    <name evidence="1" type="ORF">SAMN02745229_03022</name>
</gene>
<dbReference type="OrthoDB" id="8211253at2"/>